<keyword evidence="2" id="KW-1185">Reference proteome</keyword>
<accession>A0ABT5WG90</accession>
<protein>
    <submittedName>
        <fullName evidence="1">Uncharacterized protein</fullName>
    </submittedName>
</protein>
<name>A0ABT5WG90_9GAMM</name>
<comment type="caution">
    <text evidence="1">The sequence shown here is derived from an EMBL/GenBank/DDBJ whole genome shotgun (WGS) entry which is preliminary data.</text>
</comment>
<dbReference type="EMBL" id="JAMZEG020000002">
    <property type="protein sequence ID" value="MDE8603045.1"/>
    <property type="molecule type" value="Genomic_DNA"/>
</dbReference>
<dbReference type="RefSeq" id="WP_255895449.1">
    <property type="nucleotide sequence ID" value="NZ_JAMZEG020000002.1"/>
</dbReference>
<dbReference type="Proteomes" id="UP001139522">
    <property type="component" value="Unassembled WGS sequence"/>
</dbReference>
<evidence type="ECO:0000313" key="1">
    <source>
        <dbReference type="EMBL" id="MDE8603045.1"/>
    </source>
</evidence>
<sequence>MDSFNVMRLLDSIIPLDGLQIVSADFSTNSNSLLWSIHDNWGGMGESVR</sequence>
<proteinExistence type="predicted"/>
<gene>
    <name evidence="1" type="ORF">M3I01_008920</name>
</gene>
<evidence type="ECO:0000313" key="2">
    <source>
        <dbReference type="Proteomes" id="UP001139522"/>
    </source>
</evidence>
<reference evidence="1" key="1">
    <citation type="submission" date="2023-01" db="EMBL/GenBank/DDBJ databases">
        <title>Psychroserpens sp. MSW6 and Marinomonas sp. RSW2, isolated from seawater.</title>
        <authorList>
            <person name="Kristyanto S."/>
            <person name="Jung J."/>
            <person name="Kim J.M."/>
            <person name="Jeon C.O."/>
        </authorList>
    </citation>
    <scope>NUCLEOTIDE SEQUENCE</scope>
    <source>
        <strain evidence="1">RSW2</strain>
    </source>
</reference>
<organism evidence="1 2">
    <name type="scientific">Marinomonas maritima</name>
    <dbReference type="NCBI Taxonomy" id="2940935"/>
    <lineage>
        <taxon>Bacteria</taxon>
        <taxon>Pseudomonadati</taxon>
        <taxon>Pseudomonadota</taxon>
        <taxon>Gammaproteobacteria</taxon>
        <taxon>Oceanospirillales</taxon>
        <taxon>Oceanospirillaceae</taxon>
        <taxon>Marinomonas</taxon>
    </lineage>
</organism>